<organism evidence="4 5">
    <name type="scientific">Streptomyces oceani</name>
    <dbReference type="NCBI Taxonomy" id="1075402"/>
    <lineage>
        <taxon>Bacteria</taxon>
        <taxon>Bacillati</taxon>
        <taxon>Actinomycetota</taxon>
        <taxon>Actinomycetes</taxon>
        <taxon>Kitasatosporales</taxon>
        <taxon>Streptomycetaceae</taxon>
        <taxon>Streptomyces</taxon>
    </lineage>
</organism>
<dbReference type="Pfam" id="PF05949">
    <property type="entry name" value="DUF881"/>
    <property type="match status" value="1"/>
</dbReference>
<dbReference type="PATRIC" id="fig|1075402.3.peg.179"/>
<feature type="region of interest" description="Disordered" evidence="3">
    <location>
        <begin position="1"/>
        <end position="20"/>
    </location>
</feature>
<reference evidence="4 5" key="1">
    <citation type="journal article" date="2016" name="Front. Microbiol.">
        <title>Comparative Genomics Analysis of Streptomyces Species Reveals Their Adaptation to the Marine Environment and Their Diversity at the Genomic Level.</title>
        <authorList>
            <person name="Tian X."/>
            <person name="Zhang Z."/>
            <person name="Yang T."/>
            <person name="Chen M."/>
            <person name="Li J."/>
            <person name="Chen F."/>
            <person name="Yang J."/>
            <person name="Li W."/>
            <person name="Zhang B."/>
            <person name="Zhang Z."/>
            <person name="Wu J."/>
            <person name="Zhang C."/>
            <person name="Long L."/>
            <person name="Xiao J."/>
        </authorList>
    </citation>
    <scope>NUCLEOTIDE SEQUENCE [LARGE SCALE GENOMIC DNA]</scope>
    <source>
        <strain evidence="4 5">SCSIO 02100</strain>
    </source>
</reference>
<feature type="coiled-coil region" evidence="2">
    <location>
        <begin position="90"/>
        <end position="124"/>
    </location>
</feature>
<feature type="compositionally biased region" description="Basic and acidic residues" evidence="3">
    <location>
        <begin position="168"/>
        <end position="179"/>
    </location>
</feature>
<feature type="compositionally biased region" description="Polar residues" evidence="3">
    <location>
        <begin position="1"/>
        <end position="12"/>
    </location>
</feature>
<dbReference type="Gene3D" id="3.30.70.1880">
    <property type="entry name" value="Protein of unknown function DUF881"/>
    <property type="match status" value="1"/>
</dbReference>
<dbReference type="AlphaFoldDB" id="A0A1E7JMP4"/>
<dbReference type="EMBL" id="LJGU01000161">
    <property type="protein sequence ID" value="OEU89514.1"/>
    <property type="molecule type" value="Genomic_DNA"/>
</dbReference>
<dbReference type="PANTHER" id="PTHR37313:SF1">
    <property type="entry name" value="UPF0749 PROTEIN RV1823"/>
    <property type="match status" value="1"/>
</dbReference>
<name>A0A1E7JMP4_9ACTN</name>
<comment type="caution">
    <text evidence="4">The sequence shown here is derived from an EMBL/GenBank/DDBJ whole genome shotgun (WGS) entry which is preliminary data.</text>
</comment>
<dbReference type="STRING" id="1075402.AN216_25475"/>
<proteinExistence type="inferred from homology"/>
<dbReference type="Proteomes" id="UP000176101">
    <property type="component" value="Unassembled WGS sequence"/>
</dbReference>
<keyword evidence="2" id="KW-0175">Coiled coil</keyword>
<gene>
    <name evidence="4" type="ORF">AN216_25475</name>
</gene>
<evidence type="ECO:0000256" key="3">
    <source>
        <dbReference type="SAM" id="MobiDB-lite"/>
    </source>
</evidence>
<dbReference type="InterPro" id="IPR010273">
    <property type="entry name" value="DUF881"/>
</dbReference>
<comment type="similarity">
    <text evidence="1">Belongs to the UPF0749 family.</text>
</comment>
<accession>A0A1E7JMP4</accession>
<dbReference type="GO" id="GO:0005886">
    <property type="term" value="C:plasma membrane"/>
    <property type="evidence" value="ECO:0007669"/>
    <property type="project" value="TreeGrafter"/>
</dbReference>
<keyword evidence="5" id="KW-1185">Reference proteome</keyword>
<sequence>MPQQPPGRSSTVGEARPDASMSLLTNVMEHSLDDGYAEAADRAEREGSSGLPRSLRAKLWLAVGLALTAVVVTVSAVQARVDAPVVAKERAELVDRVEEGTREADELEKRNESLRTKVSKMQHDALRRHGGEKGTLVALLAGATRVEGPGIKLTVDDAADSTSGGTEGPRDDGFADQGRIRDRDMQRIVNGLWAAGAEAVAINGHRLTALSAIRAAGDAILVNNKPLGPPYTVLAVGDGAKLDDEFRKSAGGKYLQVLKNEYGVRYGVTAQDELRLPASSGLSVRTAEPVRAGKGSTS</sequence>
<evidence type="ECO:0008006" key="6">
    <source>
        <dbReference type="Google" id="ProtNLM"/>
    </source>
</evidence>
<dbReference type="OrthoDB" id="3218134at2"/>
<protein>
    <recommendedName>
        <fullName evidence="6">Membrane associated protein</fullName>
    </recommendedName>
</protein>
<evidence type="ECO:0000256" key="2">
    <source>
        <dbReference type="SAM" id="Coils"/>
    </source>
</evidence>
<evidence type="ECO:0000313" key="5">
    <source>
        <dbReference type="Proteomes" id="UP000176101"/>
    </source>
</evidence>
<feature type="region of interest" description="Disordered" evidence="3">
    <location>
        <begin position="155"/>
        <end position="179"/>
    </location>
</feature>
<evidence type="ECO:0000256" key="1">
    <source>
        <dbReference type="ARBA" id="ARBA00009108"/>
    </source>
</evidence>
<dbReference type="PANTHER" id="PTHR37313">
    <property type="entry name" value="UPF0749 PROTEIN RV1825"/>
    <property type="match status" value="1"/>
</dbReference>
<evidence type="ECO:0000313" key="4">
    <source>
        <dbReference type="EMBL" id="OEU89514.1"/>
    </source>
</evidence>